<comment type="caution">
    <text evidence="15">The sequence shown here is derived from an EMBL/GenBank/DDBJ whole genome shotgun (WGS) entry which is preliminary data.</text>
</comment>
<keyword evidence="3" id="KW-1003">Cell membrane</keyword>
<feature type="transmembrane region" description="Helical" evidence="13">
    <location>
        <begin position="101"/>
        <end position="122"/>
    </location>
</feature>
<evidence type="ECO:0000256" key="4">
    <source>
        <dbReference type="ARBA" id="ARBA00022596"/>
    </source>
</evidence>
<evidence type="ECO:0000313" key="15">
    <source>
        <dbReference type="EMBL" id="KGG80390.1"/>
    </source>
</evidence>
<protein>
    <recommendedName>
        <fullName evidence="12">Nickel import system permease protein NikB</fullName>
    </recommendedName>
</protein>
<evidence type="ECO:0000256" key="1">
    <source>
        <dbReference type="ARBA" id="ARBA00004651"/>
    </source>
</evidence>
<feature type="transmembrane region" description="Helical" evidence="13">
    <location>
        <begin position="169"/>
        <end position="188"/>
    </location>
</feature>
<comment type="similarity">
    <text evidence="10">Belongs to the binding-protein-dependent transport system permease family. OppBC subfamily.</text>
</comment>
<evidence type="ECO:0000256" key="5">
    <source>
        <dbReference type="ARBA" id="ARBA00022692"/>
    </source>
</evidence>
<organism evidence="15 16">
    <name type="scientific">Caloranaerobacter azorensis H53214</name>
    <dbReference type="NCBI Taxonomy" id="1156417"/>
    <lineage>
        <taxon>Bacteria</taxon>
        <taxon>Bacillati</taxon>
        <taxon>Bacillota</taxon>
        <taxon>Tissierellia</taxon>
        <taxon>Tissierellales</taxon>
        <taxon>Thermohalobacteraceae</taxon>
        <taxon>Caloranaerobacter</taxon>
    </lineage>
</organism>
<evidence type="ECO:0000256" key="6">
    <source>
        <dbReference type="ARBA" id="ARBA00022989"/>
    </source>
</evidence>
<dbReference type="NCBIfam" id="NF045470">
    <property type="entry name" value="Opp2B"/>
    <property type="match status" value="1"/>
</dbReference>
<feature type="transmembrane region" description="Helical" evidence="13">
    <location>
        <begin position="9"/>
        <end position="29"/>
    </location>
</feature>
<evidence type="ECO:0000256" key="9">
    <source>
        <dbReference type="ARBA" id="ARBA00023136"/>
    </source>
</evidence>
<dbReference type="SUPFAM" id="SSF161098">
    <property type="entry name" value="MetI-like"/>
    <property type="match status" value="1"/>
</dbReference>
<keyword evidence="5 13" id="KW-0812">Transmembrane</keyword>
<comment type="subcellular location">
    <subcellularLocation>
        <location evidence="1 13">Cell membrane</location>
        <topology evidence="1 13">Multi-pass membrane protein</topology>
    </subcellularLocation>
</comment>
<dbReference type="CDD" id="cd06261">
    <property type="entry name" value="TM_PBP2"/>
    <property type="match status" value="1"/>
</dbReference>
<evidence type="ECO:0000256" key="7">
    <source>
        <dbReference type="ARBA" id="ARBA00023065"/>
    </source>
</evidence>
<feature type="transmembrane region" description="Helical" evidence="13">
    <location>
        <begin position="227"/>
        <end position="253"/>
    </location>
</feature>
<keyword evidence="6 13" id="KW-1133">Transmembrane helix</keyword>
<sequence>MHKYILHRLLLLIPVILGVTFIVYSIMYLTPGDPAQIILGESAPPEKVEQLREEMGLNDPFIVQYFRFIKNGLKGDFGRSYSTRRPVFEEIFARFPATLKLTIAGVLVAIIIGIPVGIISATKQYSLFDNVSMIGALLGVSMPNFWFGLMLVLVFSVTLKWLPSGGDNGLSSLVLPAITLGTSAAALITRMTRSSMLEVIRQDYIRTARAKGVLEKKVINKHALKNALIPIITVVGLQFGYLLGGAVLTETVFSWPGVGRLLVDAIRQKDTPMVLASVVFVSVTFSFVNLMVDILYAYVDPRIKSQYK</sequence>
<dbReference type="InterPro" id="IPR045621">
    <property type="entry name" value="BPD_transp_1_N"/>
</dbReference>
<dbReference type="EMBL" id="AZTB01000027">
    <property type="protein sequence ID" value="KGG80390.1"/>
    <property type="molecule type" value="Genomic_DNA"/>
</dbReference>
<dbReference type="Proteomes" id="UP000029622">
    <property type="component" value="Unassembled WGS sequence"/>
</dbReference>
<dbReference type="RefSeq" id="WP_035163390.1">
    <property type="nucleotide sequence ID" value="NZ_AZTB01000027.1"/>
</dbReference>
<dbReference type="STRING" id="1156417.Y919_06380"/>
<evidence type="ECO:0000256" key="12">
    <source>
        <dbReference type="ARBA" id="ARBA00044774"/>
    </source>
</evidence>
<gene>
    <name evidence="15" type="ORF">Y919_06380</name>
</gene>
<keyword evidence="7" id="KW-0406">Ion transport</keyword>
<evidence type="ECO:0000256" key="3">
    <source>
        <dbReference type="ARBA" id="ARBA00022475"/>
    </source>
</evidence>
<feature type="domain" description="ABC transmembrane type-1" evidence="14">
    <location>
        <begin position="95"/>
        <end position="296"/>
    </location>
</feature>
<name>A0A096BGR0_9FIRM</name>
<evidence type="ECO:0000313" key="16">
    <source>
        <dbReference type="Proteomes" id="UP000029622"/>
    </source>
</evidence>
<evidence type="ECO:0000256" key="2">
    <source>
        <dbReference type="ARBA" id="ARBA00022448"/>
    </source>
</evidence>
<feature type="transmembrane region" description="Helical" evidence="13">
    <location>
        <begin position="273"/>
        <end position="299"/>
    </location>
</feature>
<keyword evidence="4" id="KW-0533">Nickel</keyword>
<dbReference type="GO" id="GO:0015099">
    <property type="term" value="F:nickel cation transmembrane transporter activity"/>
    <property type="evidence" value="ECO:0007669"/>
    <property type="project" value="InterPro"/>
</dbReference>
<dbReference type="InterPro" id="IPR035906">
    <property type="entry name" value="MetI-like_sf"/>
</dbReference>
<evidence type="ECO:0000256" key="11">
    <source>
        <dbReference type="ARBA" id="ARBA00038669"/>
    </source>
</evidence>
<dbReference type="Gene3D" id="1.10.3720.10">
    <property type="entry name" value="MetI-like"/>
    <property type="match status" value="1"/>
</dbReference>
<dbReference type="GO" id="GO:0005886">
    <property type="term" value="C:plasma membrane"/>
    <property type="evidence" value="ECO:0007669"/>
    <property type="project" value="UniProtKB-SubCell"/>
</dbReference>
<evidence type="ECO:0000256" key="10">
    <source>
        <dbReference type="ARBA" id="ARBA00024202"/>
    </source>
</evidence>
<dbReference type="InterPro" id="IPR050045">
    <property type="entry name" value="Opp2B"/>
</dbReference>
<evidence type="ECO:0000256" key="13">
    <source>
        <dbReference type="RuleBase" id="RU363032"/>
    </source>
</evidence>
<feature type="transmembrane region" description="Helical" evidence="13">
    <location>
        <begin position="134"/>
        <end position="157"/>
    </location>
</feature>
<accession>A0A096BGR0</accession>
<dbReference type="InterPro" id="IPR000515">
    <property type="entry name" value="MetI-like"/>
</dbReference>
<comment type="subunit">
    <text evidence="11">The complex is composed of two ATP-binding proteins (NikD and NikE), two transmembrane proteins (NikB and NikC) and a solute-binding protein (NikA).</text>
</comment>
<evidence type="ECO:0000256" key="8">
    <source>
        <dbReference type="ARBA" id="ARBA00023112"/>
    </source>
</evidence>
<dbReference type="PROSITE" id="PS50928">
    <property type="entry name" value="ABC_TM1"/>
    <property type="match status" value="1"/>
</dbReference>
<dbReference type="PANTHER" id="PTHR43163">
    <property type="entry name" value="DIPEPTIDE TRANSPORT SYSTEM PERMEASE PROTEIN DPPB-RELATED"/>
    <property type="match status" value="1"/>
</dbReference>
<keyword evidence="8" id="KW-0921">Nickel transport</keyword>
<dbReference type="Pfam" id="PF19300">
    <property type="entry name" value="BPD_transp_1_N"/>
    <property type="match status" value="1"/>
</dbReference>
<keyword evidence="9 13" id="KW-0472">Membrane</keyword>
<proteinExistence type="inferred from homology"/>
<reference evidence="15 16" key="1">
    <citation type="submission" date="2013-12" db="EMBL/GenBank/DDBJ databases">
        <title>Draft genome sequence of Caloranaerobacter sp. H53214.</title>
        <authorList>
            <person name="Jiang L.J."/>
            <person name="Shao Z.Z."/>
            <person name="Long M.N."/>
        </authorList>
    </citation>
    <scope>NUCLEOTIDE SEQUENCE [LARGE SCALE GENOMIC DNA]</scope>
    <source>
        <strain evidence="15 16">H53214</strain>
    </source>
</reference>
<dbReference type="Pfam" id="PF00528">
    <property type="entry name" value="BPD_transp_1"/>
    <property type="match status" value="1"/>
</dbReference>
<evidence type="ECO:0000259" key="14">
    <source>
        <dbReference type="PROSITE" id="PS50928"/>
    </source>
</evidence>
<dbReference type="PANTHER" id="PTHR43163:SF6">
    <property type="entry name" value="DIPEPTIDE TRANSPORT SYSTEM PERMEASE PROTEIN DPPB-RELATED"/>
    <property type="match status" value="1"/>
</dbReference>
<dbReference type="AlphaFoldDB" id="A0A096BGR0"/>
<keyword evidence="2 13" id="KW-0813">Transport</keyword>